<feature type="compositionally biased region" description="Polar residues" evidence="1">
    <location>
        <begin position="1"/>
        <end position="15"/>
    </location>
</feature>
<protein>
    <submittedName>
        <fullName evidence="2">Uncharacterized protein</fullName>
    </submittedName>
</protein>
<dbReference type="AlphaFoldDB" id="A0AAW0CQB8"/>
<evidence type="ECO:0000313" key="2">
    <source>
        <dbReference type="EMBL" id="KAK7042224.1"/>
    </source>
</evidence>
<dbReference type="EMBL" id="JAWWNJ010000013">
    <property type="protein sequence ID" value="KAK7042224.1"/>
    <property type="molecule type" value="Genomic_DNA"/>
</dbReference>
<gene>
    <name evidence="2" type="ORF">R3P38DRAFT_2511110</name>
</gene>
<evidence type="ECO:0000256" key="1">
    <source>
        <dbReference type="SAM" id="MobiDB-lite"/>
    </source>
</evidence>
<reference evidence="2 3" key="1">
    <citation type="journal article" date="2024" name="J Genomics">
        <title>Draft genome sequencing and assembly of Favolaschia claudopus CIRM-BRFM 2984 isolated from oak limbs.</title>
        <authorList>
            <person name="Navarro D."/>
            <person name="Drula E."/>
            <person name="Chaduli D."/>
            <person name="Cazenave R."/>
            <person name="Ahrendt S."/>
            <person name="Wang J."/>
            <person name="Lipzen A."/>
            <person name="Daum C."/>
            <person name="Barry K."/>
            <person name="Grigoriev I.V."/>
            <person name="Favel A."/>
            <person name="Rosso M.N."/>
            <person name="Martin F."/>
        </authorList>
    </citation>
    <scope>NUCLEOTIDE SEQUENCE [LARGE SCALE GENOMIC DNA]</scope>
    <source>
        <strain evidence="2 3">CIRM-BRFM 2984</strain>
    </source>
</reference>
<evidence type="ECO:0000313" key="3">
    <source>
        <dbReference type="Proteomes" id="UP001362999"/>
    </source>
</evidence>
<organism evidence="2 3">
    <name type="scientific">Favolaschia claudopus</name>
    <dbReference type="NCBI Taxonomy" id="2862362"/>
    <lineage>
        <taxon>Eukaryota</taxon>
        <taxon>Fungi</taxon>
        <taxon>Dikarya</taxon>
        <taxon>Basidiomycota</taxon>
        <taxon>Agaricomycotina</taxon>
        <taxon>Agaricomycetes</taxon>
        <taxon>Agaricomycetidae</taxon>
        <taxon>Agaricales</taxon>
        <taxon>Marasmiineae</taxon>
        <taxon>Mycenaceae</taxon>
        <taxon>Favolaschia</taxon>
    </lineage>
</organism>
<name>A0AAW0CQB8_9AGAR</name>
<feature type="region of interest" description="Disordered" evidence="1">
    <location>
        <begin position="1"/>
        <end position="42"/>
    </location>
</feature>
<accession>A0AAW0CQB8</accession>
<keyword evidence="3" id="KW-1185">Reference proteome</keyword>
<sequence>MSSTPRAPIPSCSSAEQHRAVPAPLHNTPQPQQPPPPTPVWQGRLTWSGTNPAGVARVVTTSVIASSRNRDACHAQTWPCTLNLTFTANPAVSIETLQLWMNRVDPSICTFRCRPTHPNVPNNEWSYKALVAMLITKNFYFVASWTLPNGKVSNNVLIFPVRNAGLVGAFFPLTGIPHLPIEHISSEANAQSPRDGNPPSPLNLPQPPQDTLVWHGRLRWSRMSTLTGTREVTTYVVAHSMHRHAWCVLATFSSGQFL</sequence>
<dbReference type="Proteomes" id="UP001362999">
    <property type="component" value="Unassembled WGS sequence"/>
</dbReference>
<proteinExistence type="predicted"/>
<comment type="caution">
    <text evidence="2">The sequence shown here is derived from an EMBL/GenBank/DDBJ whole genome shotgun (WGS) entry which is preliminary data.</text>
</comment>